<reference evidence="2" key="1">
    <citation type="submission" date="2022-01" db="EMBL/GenBank/DDBJ databases">
        <title>Genome Sequence Resource for Two Populations of Ditylenchus destructor, the Migratory Endoparasitic Phytonematode.</title>
        <authorList>
            <person name="Zhang H."/>
            <person name="Lin R."/>
            <person name="Xie B."/>
        </authorList>
    </citation>
    <scope>NUCLEOTIDE SEQUENCE</scope>
    <source>
        <strain evidence="2">BazhouSP</strain>
    </source>
</reference>
<dbReference type="SUPFAM" id="SSF51430">
    <property type="entry name" value="NAD(P)-linked oxidoreductase"/>
    <property type="match status" value="1"/>
</dbReference>
<proteinExistence type="predicted"/>
<evidence type="ECO:0000259" key="1">
    <source>
        <dbReference type="Pfam" id="PF00248"/>
    </source>
</evidence>
<organism evidence="2 3">
    <name type="scientific">Ditylenchus destructor</name>
    <dbReference type="NCBI Taxonomy" id="166010"/>
    <lineage>
        <taxon>Eukaryota</taxon>
        <taxon>Metazoa</taxon>
        <taxon>Ecdysozoa</taxon>
        <taxon>Nematoda</taxon>
        <taxon>Chromadorea</taxon>
        <taxon>Rhabditida</taxon>
        <taxon>Tylenchina</taxon>
        <taxon>Tylenchomorpha</taxon>
        <taxon>Sphaerularioidea</taxon>
        <taxon>Anguinidae</taxon>
        <taxon>Anguininae</taxon>
        <taxon>Ditylenchus</taxon>
    </lineage>
</organism>
<dbReference type="Gene3D" id="3.20.20.100">
    <property type="entry name" value="NADP-dependent oxidoreductase domain"/>
    <property type="match status" value="1"/>
</dbReference>
<accession>A0AAD4MEK6</accession>
<name>A0AAD4MEK6_9BILA</name>
<sequence>MNMGTPDWKPWIFDEKQSEPIVAHALANGVNFIDLADFYSAVSARKWWGASSSALRAVKTSWSPPRSAMAPAAASTPAAIHANTSWTASMRP</sequence>
<evidence type="ECO:0000313" key="3">
    <source>
        <dbReference type="Proteomes" id="UP001201812"/>
    </source>
</evidence>
<dbReference type="Proteomes" id="UP001201812">
    <property type="component" value="Unassembled WGS sequence"/>
</dbReference>
<dbReference type="EMBL" id="JAKKPZ010000993">
    <property type="protein sequence ID" value="KAI1691144.1"/>
    <property type="molecule type" value="Genomic_DNA"/>
</dbReference>
<dbReference type="AlphaFoldDB" id="A0AAD4MEK6"/>
<comment type="caution">
    <text evidence="2">The sequence shown here is derived from an EMBL/GenBank/DDBJ whole genome shotgun (WGS) entry which is preliminary data.</text>
</comment>
<dbReference type="InterPro" id="IPR023210">
    <property type="entry name" value="NADP_OxRdtase_dom"/>
</dbReference>
<dbReference type="Pfam" id="PF00248">
    <property type="entry name" value="Aldo_ket_red"/>
    <property type="match status" value="1"/>
</dbReference>
<keyword evidence="3" id="KW-1185">Reference proteome</keyword>
<protein>
    <recommendedName>
        <fullName evidence="1">NADP-dependent oxidoreductase domain-containing protein</fullName>
    </recommendedName>
</protein>
<gene>
    <name evidence="2" type="ORF">DdX_22063</name>
</gene>
<evidence type="ECO:0000313" key="2">
    <source>
        <dbReference type="EMBL" id="KAI1691144.1"/>
    </source>
</evidence>
<dbReference type="InterPro" id="IPR036812">
    <property type="entry name" value="NAD(P)_OxRdtase_dom_sf"/>
</dbReference>
<feature type="domain" description="NADP-dependent oxidoreductase" evidence="1">
    <location>
        <begin position="8"/>
        <end position="51"/>
    </location>
</feature>